<accession>A0A0G1T225</accession>
<evidence type="ECO:0000313" key="3">
    <source>
        <dbReference type="Proteomes" id="UP000034879"/>
    </source>
</evidence>
<evidence type="ECO:0000259" key="1">
    <source>
        <dbReference type="Pfam" id="PF01471"/>
    </source>
</evidence>
<dbReference type="InterPro" id="IPR036365">
    <property type="entry name" value="PGBD-like_sf"/>
</dbReference>
<gene>
    <name evidence="2" type="ORF">UY01_C0002G0014</name>
</gene>
<reference evidence="2 3" key="1">
    <citation type="journal article" date="2015" name="Nature">
        <title>rRNA introns, odd ribosomes, and small enigmatic genomes across a large radiation of phyla.</title>
        <authorList>
            <person name="Brown C.T."/>
            <person name="Hug L.A."/>
            <person name="Thomas B.C."/>
            <person name="Sharon I."/>
            <person name="Castelle C.J."/>
            <person name="Singh A."/>
            <person name="Wilkins M.J."/>
            <person name="Williams K.H."/>
            <person name="Banfield J.F."/>
        </authorList>
    </citation>
    <scope>NUCLEOTIDE SEQUENCE [LARGE SCALE GENOMIC DNA]</scope>
</reference>
<organism evidence="2 3">
    <name type="scientific">Candidatus Nomurabacteria bacterium GW2011_GWB1_47_6</name>
    <dbReference type="NCBI Taxonomy" id="1618749"/>
    <lineage>
        <taxon>Bacteria</taxon>
        <taxon>Candidatus Nomuraibacteriota</taxon>
    </lineage>
</organism>
<keyword evidence="2" id="KW-0378">Hydrolase</keyword>
<proteinExistence type="predicted"/>
<comment type="caution">
    <text evidence="2">The sequence shown here is derived from an EMBL/GenBank/DDBJ whole genome shotgun (WGS) entry which is preliminary data.</text>
</comment>
<dbReference type="Pfam" id="PF01471">
    <property type="entry name" value="PG_binding_1"/>
    <property type="match status" value="1"/>
</dbReference>
<dbReference type="AlphaFoldDB" id="A0A0G1T225"/>
<dbReference type="SUPFAM" id="SSF47090">
    <property type="entry name" value="PGBD-like"/>
    <property type="match status" value="1"/>
</dbReference>
<sequence>MAVAPASASADCAITMTLRQGSTGAEVMCLQSIVGASADGKFGPMTLASVMAWQSGHGLVADGVVGPLTRAAMMGSAQLPAGCQAGWAVNPFTGASCTTQLPAGCQAGWAVNPFTGASCTGGTPPDNGDLQGGAGSANYSLMSEFASEQVGEDEEDVEVAGLEIEAEDSDLELTAVRLVFVQGTAGSDFEDYAAEVSVWLDGEEIGRVDGDKFNDGNTYTSTITLDGGVIDEGDKGELVVAVSGVTNLDTNDAGDTWTVDFRSVRYSDALGDSTSEDPATATKTFSFESFATAADSRLDMRITTGTEADKINKAHLINSHLTDENELKGISLLEFTMEAEGDSDLEIRDFGVDLVVTGAADVDDIIAGGTVATTGGSPEVFLEIEGQRYGTAGYNEAAADNREIAWTDVDYIIKAGDTVTAKIVANFNALDTDADDADTILAQLTETQSDDTALFDVRDESGTQILDADIVGAPTGVASTLRDTGFGLEFVSASATRSHTGDVANTLDHDQGTFVIVFNLEAWDDNATSIFLDESTPMEDDGTTSITVTVQGTDTYVTSSVDRTGGDSSNDLSNTREILAGDEVEFTVTYVTAAGADGLFRTTLENIAYALTNVDGTLTVSDTEIELTDSFKTPELSLNFDD</sequence>
<dbReference type="InterPro" id="IPR036366">
    <property type="entry name" value="PGBDSf"/>
</dbReference>
<dbReference type="Proteomes" id="UP000034879">
    <property type="component" value="Unassembled WGS sequence"/>
</dbReference>
<dbReference type="EMBL" id="LCOJ01000002">
    <property type="protein sequence ID" value="KKU75871.1"/>
    <property type="molecule type" value="Genomic_DNA"/>
</dbReference>
<evidence type="ECO:0000313" key="2">
    <source>
        <dbReference type="EMBL" id="KKU75871.1"/>
    </source>
</evidence>
<dbReference type="Gene3D" id="1.10.101.10">
    <property type="entry name" value="PGBD-like superfamily/PGBD"/>
    <property type="match status" value="1"/>
</dbReference>
<dbReference type="InterPro" id="IPR002477">
    <property type="entry name" value="Peptidoglycan-bd-like"/>
</dbReference>
<feature type="domain" description="Peptidoglycan binding-like" evidence="1">
    <location>
        <begin position="37"/>
        <end position="73"/>
    </location>
</feature>
<name>A0A0G1T225_9BACT</name>
<dbReference type="GO" id="GO:0016787">
    <property type="term" value="F:hydrolase activity"/>
    <property type="evidence" value="ECO:0007669"/>
    <property type="project" value="UniProtKB-KW"/>
</dbReference>
<protein>
    <submittedName>
        <fullName evidence="2">Cell wall-associated hydrolase, invasion-associated protein</fullName>
    </submittedName>
</protein>